<reference evidence="1 2" key="1">
    <citation type="submission" date="2024-04" db="EMBL/GenBank/DDBJ databases">
        <title>Tritrichomonas musculus Genome.</title>
        <authorList>
            <person name="Alves-Ferreira E."/>
            <person name="Grigg M."/>
            <person name="Lorenzi H."/>
            <person name="Galac M."/>
        </authorList>
    </citation>
    <scope>NUCLEOTIDE SEQUENCE [LARGE SCALE GENOMIC DNA]</scope>
    <source>
        <strain evidence="1 2">EAF2021</strain>
    </source>
</reference>
<sequence length="207" mass="24536">MNFYFLREIAGAIHYYKEASSFNNQYSKNNLGIIYKHGYNEIKRNIGNAIAYFEEAIRQKNDYLSMYNLAHIYMYDSTIKQDLNKSIDLLIRSMNKFEHSFILLSLALLLKFDFNIETIEQELKQRTDITGSSMKRIIKEIALYMSAFNELYESYRYKDYLYNIELVPIESSELEHTNEKVAPKYTKAKELSLEFYKGFGEDLYAPN</sequence>
<gene>
    <name evidence="1" type="ORF">M9Y10_019081</name>
</gene>
<keyword evidence="2" id="KW-1185">Reference proteome</keyword>
<dbReference type="Gene3D" id="1.25.40.10">
    <property type="entry name" value="Tetratricopeptide repeat domain"/>
    <property type="match status" value="1"/>
</dbReference>
<dbReference type="InterPro" id="IPR011990">
    <property type="entry name" value="TPR-like_helical_dom_sf"/>
</dbReference>
<proteinExistence type="predicted"/>
<dbReference type="InterPro" id="IPR006597">
    <property type="entry name" value="Sel1-like"/>
</dbReference>
<dbReference type="SUPFAM" id="SSF81901">
    <property type="entry name" value="HCP-like"/>
    <property type="match status" value="1"/>
</dbReference>
<evidence type="ECO:0000313" key="2">
    <source>
        <dbReference type="Proteomes" id="UP001470230"/>
    </source>
</evidence>
<accession>A0ABR2HJF5</accession>
<comment type="caution">
    <text evidence="1">The sequence shown here is derived from an EMBL/GenBank/DDBJ whole genome shotgun (WGS) entry which is preliminary data.</text>
</comment>
<name>A0ABR2HJF5_9EUKA</name>
<dbReference type="Pfam" id="PF08238">
    <property type="entry name" value="Sel1"/>
    <property type="match status" value="2"/>
</dbReference>
<organism evidence="1 2">
    <name type="scientific">Tritrichomonas musculus</name>
    <dbReference type="NCBI Taxonomy" id="1915356"/>
    <lineage>
        <taxon>Eukaryota</taxon>
        <taxon>Metamonada</taxon>
        <taxon>Parabasalia</taxon>
        <taxon>Tritrichomonadida</taxon>
        <taxon>Tritrichomonadidae</taxon>
        <taxon>Tritrichomonas</taxon>
    </lineage>
</organism>
<dbReference type="EMBL" id="JAPFFF010000027">
    <property type="protein sequence ID" value="KAK8848028.1"/>
    <property type="molecule type" value="Genomic_DNA"/>
</dbReference>
<dbReference type="Proteomes" id="UP001470230">
    <property type="component" value="Unassembled WGS sequence"/>
</dbReference>
<dbReference type="SMART" id="SM00671">
    <property type="entry name" value="SEL1"/>
    <property type="match status" value="2"/>
</dbReference>
<protein>
    <submittedName>
        <fullName evidence="1">Uncharacterized protein</fullName>
    </submittedName>
</protein>
<evidence type="ECO:0000313" key="1">
    <source>
        <dbReference type="EMBL" id="KAK8848028.1"/>
    </source>
</evidence>